<feature type="region of interest" description="Disordered" evidence="4">
    <location>
        <begin position="64"/>
        <end position="124"/>
    </location>
</feature>
<evidence type="ECO:0000256" key="2">
    <source>
        <dbReference type="ARBA" id="ARBA00022448"/>
    </source>
</evidence>
<dbReference type="InterPro" id="IPR055505">
    <property type="entry name" value="DUF7077"/>
</dbReference>
<feature type="domain" description="TRAPPC10/Trs130 C-terminal" evidence="5">
    <location>
        <begin position="1339"/>
        <end position="1489"/>
    </location>
</feature>
<evidence type="ECO:0000259" key="8">
    <source>
        <dbReference type="Pfam" id="PF24967"/>
    </source>
</evidence>
<dbReference type="GO" id="GO:0005829">
    <property type="term" value="C:cytosol"/>
    <property type="evidence" value="ECO:0007669"/>
    <property type="project" value="GOC"/>
</dbReference>
<dbReference type="GO" id="GO:0034498">
    <property type="term" value="P:early endosome to Golgi transport"/>
    <property type="evidence" value="ECO:0007669"/>
    <property type="project" value="TreeGrafter"/>
</dbReference>
<dbReference type="Pfam" id="PF12584">
    <property type="entry name" value="TRAPPC10"/>
    <property type="match status" value="1"/>
</dbReference>
<evidence type="ECO:0000313" key="10">
    <source>
        <dbReference type="Proteomes" id="UP000186583"/>
    </source>
</evidence>
<dbReference type="InterPro" id="IPR056916">
    <property type="entry name" value="NTS_TR130"/>
</dbReference>
<dbReference type="GO" id="GO:0006891">
    <property type="term" value="P:intra-Golgi vesicle-mediated transport"/>
    <property type="evidence" value="ECO:0007669"/>
    <property type="project" value="TreeGrafter"/>
</dbReference>
<evidence type="ECO:0000259" key="5">
    <source>
        <dbReference type="Pfam" id="PF12584"/>
    </source>
</evidence>
<comment type="subcellular location">
    <subcellularLocation>
        <location evidence="1">Golgi apparatus</location>
    </subcellularLocation>
</comment>
<protein>
    <submittedName>
        <fullName evidence="9">Trafficking protein particle complex subunit 10</fullName>
    </submittedName>
</protein>
<dbReference type="Proteomes" id="UP000186583">
    <property type="component" value="Unassembled WGS sequence"/>
</dbReference>
<dbReference type="OrthoDB" id="10256906at2759"/>
<dbReference type="Pfam" id="PF24965">
    <property type="entry name" value="TRS130_4HB"/>
    <property type="match status" value="1"/>
</dbReference>
<feature type="compositionally biased region" description="Polar residues" evidence="4">
    <location>
        <begin position="72"/>
        <end position="86"/>
    </location>
</feature>
<dbReference type="STRING" id="708187.A0A1Q8RSU9"/>
<dbReference type="PANTHER" id="PTHR13251:SF3">
    <property type="entry name" value="TRAFFICKING PROTEIN PARTICLE COMPLEX SUBUNIT 10"/>
    <property type="match status" value="1"/>
</dbReference>
<evidence type="ECO:0000256" key="1">
    <source>
        <dbReference type="ARBA" id="ARBA00004555"/>
    </source>
</evidence>
<feature type="region of interest" description="Disordered" evidence="4">
    <location>
        <begin position="611"/>
        <end position="633"/>
    </location>
</feature>
<sequence length="1525" mass="168410">MERPFSTSKVTEMRFTVEYFDPHDVYKLVAPGLIPRLPLRNLHWQSHAGPLRSIDTLHVELVPAGGEPQAPASPTVSPSLRRSASASVKDDGFQTQSVGGKTTSTDASDTASIVARQSGKERRHQIPGLRRTPYLKVLLVRCDDNDTYKSQTRAEIRDWIKEHTPPSQSTRKVNTQENHDAFEFLIVHVVIPNTFAANQPRVSGKGTDAPDKSRTSRWGSGSSTLLEKLRSDFNSSSKTSTDRVAQIRIGINDVPYDILPRVIPATPTGYSESRQDAENAWESLIGKFKELILSSFDMRVSQYEEDIKEKDAQRVLPGWNFCTFFILKEGLARGFESVGLVEDALVGYDELSVGLDTVIQEQATSGDPERHGGALLSHTEDLVKRAEAAINVLGSHDGLAEDDQPVDLQAANSPKADTFDEIPIGSTKKPYREMIVANNVSVFDFRCYIFARQISLLLRLGNAWSTREELLAKLREQQGSVLHGVAPGAPAPKQTEEAENLSMLAEICRRTLEFIPAVSQVMRSDILAALKTKHSEADSPFLNPALAEAIDNLVASFAFSVAQQILAQTSTKALPIPPSTLAPSDGHEPKSSIPELKTMMHPARNSSLLVRTNTRQPPSPGVFPGARRPSAEDAAPSAQFLKAGLEELAARRAELYALSRNVLQACGKKRDWDSGWSSAPVLGGSDGNDFEEVNLNGNDDNQESRPESSVPVCVGLAGIENGLLHAALDTREGFYRLYETLTDKALRHYTVANHTHAVKTSMADLAVLKYHLGEYGPAASFFYMTTPFFGESSWSLLELSMLVMYSRCLKELQRKDEFVRVGLKLLTKAAAAENERLLQKRSLSVGTRQDVDYPEKSAIGGFLDEVLSVAKTLSNEVRVPLGHLFTQAEVVGTPEYHDGKDCFSLTIKLRSLLMDDLSLEKATIRLSRTTLGGTKELWLQTPESNTLRPGVNTLRFVSTTSVSGHYRIDRADLICNKVDLHWERDVNQTPSKTAQIFRAPDLQLYRPVGGLKCRLTVARDIQLDKNNSVDLEVSTGWNSITSCELSVKPSTGGLRIVSTEAEFIGPLFEYDKPLEGGLFRFGALATSSTIKMRFPYTIEQDVGSISARVEMKYTTDDGTYHYSNVFSVPVALALGVNVQDVFKNKALFSRFSVSTASQSPLRLFKAELLDSEVFAAHSAASSNKPVMIYPKQPASLLYKITRKATTKITPKTQRTLYLKLHYSVILDEIVALTETTLSEAIQNSRLSTFTGLLIGRVLKEVQSGLSTYDLERAALLGEVSTRFISAIVCDQTFAGLGAVPESREDAATALKSFLRDWQSTNPKLILEEMESANRSILIPVDVPSIPVFHSVDIQLPSSEEQISGSTIAVNQLLSANLRLRWTRIWDTAIRDEKSINRDYEFSYEVTGSGDTWLIGGRRRGHFRSLGVDKSDKAYGESELQVPVLLVPLREGRLPYPNVEIREVKKEDGDHATQGHHEIDYQNIGETVRVAADLKRVTLSLDASGPSGGPLVLECERRDFDGRILL</sequence>
<feature type="domain" description="TRAPPC10/Trs130 N-terminal" evidence="6">
    <location>
        <begin position="118"/>
        <end position="465"/>
    </location>
</feature>
<accession>A0A1Q8RSU9</accession>
<gene>
    <name evidence="9" type="ORF">CCHL11_09580</name>
</gene>
<evidence type="ECO:0000256" key="4">
    <source>
        <dbReference type="SAM" id="MobiDB-lite"/>
    </source>
</evidence>
<evidence type="ECO:0000259" key="7">
    <source>
        <dbReference type="Pfam" id="PF23274"/>
    </source>
</evidence>
<reference evidence="9 10" key="1">
    <citation type="submission" date="2016-11" db="EMBL/GenBank/DDBJ databases">
        <title>Draft Genome Assembly of Colletotrichum chlorophyti a pathogen of herbaceous plants.</title>
        <authorList>
            <person name="Gan P."/>
            <person name="Narusaka M."/>
            <person name="Tsushima A."/>
            <person name="Narusaka Y."/>
            <person name="Takano Y."/>
            <person name="Shirasu K."/>
        </authorList>
    </citation>
    <scope>NUCLEOTIDE SEQUENCE [LARGE SCALE GENOMIC DNA]</scope>
    <source>
        <strain evidence="9 10">NTL11</strain>
    </source>
</reference>
<organism evidence="9 10">
    <name type="scientific">Colletotrichum chlorophyti</name>
    <dbReference type="NCBI Taxonomy" id="708187"/>
    <lineage>
        <taxon>Eukaryota</taxon>
        <taxon>Fungi</taxon>
        <taxon>Dikarya</taxon>
        <taxon>Ascomycota</taxon>
        <taxon>Pezizomycotina</taxon>
        <taxon>Sordariomycetes</taxon>
        <taxon>Hypocreomycetidae</taxon>
        <taxon>Glomerellales</taxon>
        <taxon>Glomerellaceae</taxon>
        <taxon>Colletotrichum</taxon>
    </lineage>
</organism>
<feature type="region of interest" description="Disordered" evidence="4">
    <location>
        <begin position="198"/>
        <end position="221"/>
    </location>
</feature>
<dbReference type="InterPro" id="IPR056913">
    <property type="entry name" value="TRAPPC10/Trs130_N"/>
</dbReference>
<dbReference type="PANTHER" id="PTHR13251">
    <property type="entry name" value="EPILEPSY HOLOPROSENCEPHALY CANDIDATE 1/TMEM1"/>
    <property type="match status" value="1"/>
</dbReference>
<dbReference type="Pfam" id="PF24967">
    <property type="entry name" value="NTS_TR130"/>
    <property type="match status" value="1"/>
</dbReference>
<dbReference type="EMBL" id="MPGH01000097">
    <property type="protein sequence ID" value="OLN87392.1"/>
    <property type="molecule type" value="Genomic_DNA"/>
</dbReference>
<feature type="domain" description="Trs130 NTS" evidence="8">
    <location>
        <begin position="722"/>
        <end position="816"/>
    </location>
</feature>
<comment type="caution">
    <text evidence="9">The sequence shown here is derived from an EMBL/GenBank/DDBJ whole genome shotgun (WGS) entry which is preliminary data.</text>
</comment>
<feature type="domain" description="DUF7077" evidence="7">
    <location>
        <begin position="1010"/>
        <end position="1129"/>
    </location>
</feature>
<evidence type="ECO:0000259" key="6">
    <source>
        <dbReference type="Pfam" id="PF23036"/>
    </source>
</evidence>
<evidence type="ECO:0000313" key="9">
    <source>
        <dbReference type="EMBL" id="OLN87392.1"/>
    </source>
</evidence>
<keyword evidence="2" id="KW-0813">Transport</keyword>
<feature type="region of interest" description="Disordered" evidence="4">
    <location>
        <begin position="683"/>
        <end position="707"/>
    </location>
</feature>
<keyword evidence="3" id="KW-0333">Golgi apparatus</keyword>
<keyword evidence="10" id="KW-1185">Reference proteome</keyword>
<dbReference type="GO" id="GO:1990071">
    <property type="term" value="C:TRAPPII protein complex"/>
    <property type="evidence" value="ECO:0007669"/>
    <property type="project" value="InterPro"/>
</dbReference>
<dbReference type="Pfam" id="PF23274">
    <property type="entry name" value="DUF7077"/>
    <property type="match status" value="1"/>
</dbReference>
<dbReference type="InterPro" id="IPR045126">
    <property type="entry name" value="TRAPPC10/Trs130"/>
</dbReference>
<dbReference type="Pfam" id="PF23036">
    <property type="entry name" value="TRAPPC10_1st"/>
    <property type="match status" value="1"/>
</dbReference>
<evidence type="ECO:0000256" key="3">
    <source>
        <dbReference type="ARBA" id="ARBA00023034"/>
    </source>
</evidence>
<feature type="compositionally biased region" description="Low complexity" evidence="4">
    <location>
        <begin position="102"/>
        <end position="112"/>
    </location>
</feature>
<dbReference type="InterPro" id="IPR022233">
    <property type="entry name" value="TRAPPC10/Trs130_C"/>
</dbReference>
<name>A0A1Q8RSU9_9PEZI</name>
<proteinExistence type="predicted"/>